<dbReference type="PRINTS" id="PR00509">
    <property type="entry name" value="PGMPMM"/>
</dbReference>
<keyword evidence="6" id="KW-0413">Isomerase</keyword>
<dbReference type="InterPro" id="IPR024086">
    <property type="entry name" value="GlmM_arc-type"/>
</dbReference>
<proteinExistence type="inferred from homology"/>
<evidence type="ECO:0000259" key="10">
    <source>
        <dbReference type="Pfam" id="PF02879"/>
    </source>
</evidence>
<evidence type="ECO:0000256" key="1">
    <source>
        <dbReference type="ARBA" id="ARBA00001946"/>
    </source>
</evidence>
<organism evidence="12 13">
    <name type="scientific">Hallerella porci</name>
    <dbReference type="NCBI Taxonomy" id="1945871"/>
    <lineage>
        <taxon>Bacteria</taxon>
        <taxon>Pseudomonadati</taxon>
        <taxon>Fibrobacterota</taxon>
        <taxon>Fibrobacteria</taxon>
        <taxon>Fibrobacterales</taxon>
        <taxon>Fibrobacteraceae</taxon>
        <taxon>Hallerella</taxon>
    </lineage>
</organism>
<evidence type="ECO:0000256" key="3">
    <source>
        <dbReference type="ARBA" id="ARBA00022553"/>
    </source>
</evidence>
<dbReference type="InterPro" id="IPR005841">
    <property type="entry name" value="Alpha-D-phosphohexomutase_SF"/>
</dbReference>
<keyword evidence="3" id="KW-0597">Phosphoprotein</keyword>
<feature type="domain" description="Alpha-D-phosphohexomutase alpha/beta/alpha" evidence="10">
    <location>
        <begin position="166"/>
        <end position="254"/>
    </location>
</feature>
<dbReference type="InterPro" id="IPR016066">
    <property type="entry name" value="A-D-PHexomutase_CS"/>
</dbReference>
<keyword evidence="5 7" id="KW-0460">Magnesium</keyword>
<evidence type="ECO:0000313" key="13">
    <source>
        <dbReference type="Proteomes" id="UP000245523"/>
    </source>
</evidence>
<feature type="domain" description="Alpha-D-phosphohexomutase C-terminal" evidence="8">
    <location>
        <begin position="398"/>
        <end position="443"/>
    </location>
</feature>
<dbReference type="InterPro" id="IPR005844">
    <property type="entry name" value="A-D-PHexomutase_a/b/a-I"/>
</dbReference>
<feature type="domain" description="Alpha-D-phosphohexomutase alpha/beta/alpha" evidence="9">
    <location>
        <begin position="9"/>
        <end position="132"/>
    </location>
</feature>
<name>A0ABX5LLF8_9BACT</name>
<dbReference type="NCBIfam" id="TIGR03990">
    <property type="entry name" value="Arch_GlmM"/>
    <property type="match status" value="1"/>
</dbReference>
<accession>A0ABX5LLF8</accession>
<dbReference type="RefSeq" id="WP_106198896.1">
    <property type="nucleotide sequence ID" value="NZ_QGHD01000015.1"/>
</dbReference>
<comment type="cofactor">
    <cofactor evidence="1">
        <name>Mg(2+)</name>
        <dbReference type="ChEBI" id="CHEBI:18420"/>
    </cofactor>
</comment>
<dbReference type="InterPro" id="IPR005846">
    <property type="entry name" value="A-D-PHexomutase_a/b/a-III"/>
</dbReference>
<sequence>MSVLMRSVSGIRGIVGDTLTPTVLTNHVKAFLEVTGARKIVIGRDSRPTGDAIVSYVSGLCRLAGANVIDVGLATTPSVELFVTRLHADAGIIITASHNPLEWNALKFLDERGIFLGPDQVKDLFAIADSGKFIYPDYRQMGEVEVLKDADAFHIDDTLAIPFMDVEAIRKKHFKVAVDAVNGAGSYIVPRMLEALGCEVVRVHCEPDGTFPRGPEPIPSNLLDLGNAVRENHCAVGFAVDPDADRCALVDGNGNAIGEEYTLAIATEAVLSKKKGDVCVNLSTSRMSADVAEKFGVGFSRAKVGEVNVSIQMMQNNCIVGGEGNGGVILPAVHYGRDSLVAASLVLAWMAENNGGPEKFKAEHASYVMPKKKFPLGEKPVKAIFEEVEKEFSDWTADKRDGLWLGKDKSFVHVRASNTEPVIRVIAEAPTEAEAEELCAKVEAKIK</sequence>
<gene>
    <name evidence="12" type="ORF">B0H50_11539</name>
</gene>
<comment type="caution">
    <text evidence="12">The sequence shown here is derived from an EMBL/GenBank/DDBJ whole genome shotgun (WGS) entry which is preliminary data.</text>
</comment>
<evidence type="ECO:0000256" key="5">
    <source>
        <dbReference type="ARBA" id="ARBA00022842"/>
    </source>
</evidence>
<evidence type="ECO:0000256" key="7">
    <source>
        <dbReference type="RuleBase" id="RU004326"/>
    </source>
</evidence>
<protein>
    <submittedName>
        <fullName evidence="12">Phosphomannomutase</fullName>
    </submittedName>
</protein>
<evidence type="ECO:0000259" key="9">
    <source>
        <dbReference type="Pfam" id="PF02878"/>
    </source>
</evidence>
<dbReference type="EMBL" id="QGHD01000015">
    <property type="protein sequence ID" value="PWK97319.1"/>
    <property type="molecule type" value="Genomic_DNA"/>
</dbReference>
<dbReference type="Proteomes" id="UP000245523">
    <property type="component" value="Unassembled WGS sequence"/>
</dbReference>
<dbReference type="Pfam" id="PF00408">
    <property type="entry name" value="PGM_PMM_IV"/>
    <property type="match status" value="1"/>
</dbReference>
<reference evidence="12 13" key="1">
    <citation type="submission" date="2018-05" db="EMBL/GenBank/DDBJ databases">
        <title>Animal gut microbial communities from fecal samples from Wisconsin, USA.</title>
        <authorList>
            <person name="Neumann A."/>
        </authorList>
    </citation>
    <scope>NUCLEOTIDE SEQUENCE [LARGE SCALE GENOMIC DNA]</scope>
    <source>
        <strain evidence="12 13">UWS4</strain>
    </source>
</reference>
<evidence type="ECO:0000259" key="11">
    <source>
        <dbReference type="Pfam" id="PF02880"/>
    </source>
</evidence>
<dbReference type="SUPFAM" id="SSF53738">
    <property type="entry name" value="Phosphoglucomutase, first 3 domains"/>
    <property type="match status" value="3"/>
</dbReference>
<dbReference type="InterPro" id="IPR016055">
    <property type="entry name" value="A-D-PHexomutase_a/b/a-I/II/III"/>
</dbReference>
<dbReference type="SUPFAM" id="SSF55957">
    <property type="entry name" value="Phosphoglucomutase, C-terminal domain"/>
    <property type="match status" value="1"/>
</dbReference>
<dbReference type="PROSITE" id="PS00710">
    <property type="entry name" value="PGM_PMM"/>
    <property type="match status" value="1"/>
</dbReference>
<evidence type="ECO:0000256" key="6">
    <source>
        <dbReference type="ARBA" id="ARBA00023235"/>
    </source>
</evidence>
<dbReference type="PANTHER" id="PTHR42946:SF1">
    <property type="entry name" value="PHOSPHOGLUCOMUTASE (ALPHA-D-GLUCOSE-1,6-BISPHOSPHATE-DEPENDENT)"/>
    <property type="match status" value="1"/>
</dbReference>
<dbReference type="Pfam" id="PF02879">
    <property type="entry name" value="PGM_PMM_II"/>
    <property type="match status" value="1"/>
</dbReference>
<dbReference type="Gene3D" id="3.40.120.10">
    <property type="entry name" value="Alpha-D-Glucose-1,6-Bisphosphate, subunit A, domain 3"/>
    <property type="match status" value="3"/>
</dbReference>
<evidence type="ECO:0000259" key="8">
    <source>
        <dbReference type="Pfam" id="PF00408"/>
    </source>
</evidence>
<dbReference type="InterPro" id="IPR036900">
    <property type="entry name" value="A-D-PHexomutase_C_sf"/>
</dbReference>
<keyword evidence="13" id="KW-1185">Reference proteome</keyword>
<evidence type="ECO:0000313" key="12">
    <source>
        <dbReference type="EMBL" id="PWK97319.1"/>
    </source>
</evidence>
<dbReference type="Gene3D" id="3.30.310.50">
    <property type="entry name" value="Alpha-D-phosphohexomutase, C-terminal domain"/>
    <property type="match status" value="1"/>
</dbReference>
<dbReference type="InterPro" id="IPR005845">
    <property type="entry name" value="A-D-PHexomutase_a/b/a-II"/>
</dbReference>
<dbReference type="Pfam" id="PF02878">
    <property type="entry name" value="PGM_PMM_I"/>
    <property type="match status" value="1"/>
</dbReference>
<keyword evidence="4 7" id="KW-0479">Metal-binding</keyword>
<dbReference type="InterPro" id="IPR050060">
    <property type="entry name" value="Phosphoglucosamine_mutase"/>
</dbReference>
<dbReference type="InterPro" id="IPR005843">
    <property type="entry name" value="A-D-PHexomutase_C"/>
</dbReference>
<evidence type="ECO:0000256" key="2">
    <source>
        <dbReference type="ARBA" id="ARBA00010231"/>
    </source>
</evidence>
<dbReference type="Pfam" id="PF02880">
    <property type="entry name" value="PGM_PMM_III"/>
    <property type="match status" value="1"/>
</dbReference>
<comment type="similarity">
    <text evidence="2 7">Belongs to the phosphohexose mutase family.</text>
</comment>
<evidence type="ECO:0000256" key="4">
    <source>
        <dbReference type="ARBA" id="ARBA00022723"/>
    </source>
</evidence>
<feature type="domain" description="Alpha-D-phosphohexomutase alpha/beta/alpha" evidence="11">
    <location>
        <begin position="261"/>
        <end position="359"/>
    </location>
</feature>
<dbReference type="PANTHER" id="PTHR42946">
    <property type="entry name" value="PHOSPHOHEXOSE MUTASE"/>
    <property type="match status" value="1"/>
</dbReference>